<evidence type="ECO:0000256" key="1">
    <source>
        <dbReference type="ARBA" id="ARBA00022562"/>
    </source>
</evidence>
<evidence type="ECO:0000256" key="4">
    <source>
        <dbReference type="ARBA" id="ARBA00022921"/>
    </source>
</evidence>
<evidence type="ECO:0000313" key="6">
    <source>
        <dbReference type="EMBL" id="XAO37412.1"/>
    </source>
</evidence>
<evidence type="ECO:0000256" key="3">
    <source>
        <dbReference type="ARBA" id="ARBA00022844"/>
    </source>
</evidence>
<dbReference type="EMBL" id="PP756678">
    <property type="protein sequence ID" value="XAO37132.1"/>
    <property type="molecule type" value="Genomic_DNA"/>
</dbReference>
<dbReference type="EMBL" id="PP756680">
    <property type="protein sequence ID" value="XAO37412.1"/>
    <property type="molecule type" value="Genomic_DNA"/>
</dbReference>
<dbReference type="EMBL" id="PP756679">
    <property type="protein sequence ID" value="XAO37272.1"/>
    <property type="molecule type" value="Genomic_DNA"/>
</dbReference>
<dbReference type="InterPro" id="IPR004286">
    <property type="entry name" value="Herpes_UL16/UL94"/>
</dbReference>
<keyword evidence="3" id="KW-0946">Virion</keyword>
<accession>A0AAU6W7T4</accession>
<protein>
    <submittedName>
        <fullName evidence="6">Tegument protein UL16</fullName>
    </submittedName>
</protein>
<keyword evidence="1" id="KW-1048">Host nucleus</keyword>
<dbReference type="GO" id="GO:0044423">
    <property type="term" value="C:virion component"/>
    <property type="evidence" value="ECO:0007669"/>
    <property type="project" value="UniProtKB-KW"/>
</dbReference>
<evidence type="ECO:0000256" key="5">
    <source>
        <dbReference type="ARBA" id="ARBA00023200"/>
    </source>
</evidence>
<organism evidence="6">
    <name type="scientific">Muromegalovirus muridbeta1</name>
    <dbReference type="NCBI Taxonomy" id="3050323"/>
    <lineage>
        <taxon>Viruses</taxon>
        <taxon>Duplodnaviria</taxon>
        <taxon>Heunggongvirae</taxon>
        <taxon>Peploviricota</taxon>
        <taxon>Herviviricetes</taxon>
        <taxon>Herpesvirales</taxon>
        <taxon>Orthoherpesviridae</taxon>
        <taxon>Betaherpesvirinae</taxon>
        <taxon>Muromegalovirus</taxon>
    </lineage>
</organism>
<gene>
    <name evidence="6" type="primary">M94</name>
</gene>
<proteinExistence type="predicted"/>
<keyword evidence="4" id="KW-0426">Late protein</keyword>
<name>A0AAU6W7T4_9BETA</name>
<keyword evidence="5" id="KW-1035">Host cytoplasm</keyword>
<reference evidence="6" key="1">
    <citation type="submission" date="2024-05" db="EMBL/GenBank/DDBJ databases">
        <title>Fine-tuning the evolutionary stability and environmental longevity of recombinant transmissible vaccines.</title>
        <authorList>
            <person name="Chan B."/>
            <person name="Nuismer S.L."/>
            <person name="Nichols J."/>
            <person name="Davison A.J."/>
            <person name="Alqirbi H."/>
            <person name="Jarvis M.A."/>
            <person name="Redwood A.J."/>
        </authorList>
    </citation>
    <scope>NUCLEOTIDE SEQUENCE</scope>
    <source>
        <strain evidence="6">K181</strain>
    </source>
</reference>
<keyword evidence="2" id="KW-0920">Virion tegument</keyword>
<evidence type="ECO:0000256" key="2">
    <source>
        <dbReference type="ARBA" id="ARBA00022580"/>
    </source>
</evidence>
<dbReference type="Pfam" id="PF03044">
    <property type="entry name" value="Herpes_UL16"/>
    <property type="match status" value="1"/>
</dbReference>
<dbReference type="EMBL" id="PP756681">
    <property type="protein sequence ID" value="XAO37552.1"/>
    <property type="molecule type" value="Genomic_DNA"/>
</dbReference>
<sequence>MATSRLSVKSLRSISRFVQWECCWMLVNKSARYREFRAVTSQSPGLGKVSSTDDGRCLAASMMLFRRDGNFVFCLVVNKEPVGQFGCSGMRREKMVIDGLQEPVYVMRLLAPIIPVKLGFSPYMLPPKSIGGSSGLDPSVIYQNASVVTPEEAATVTMQGSGIVTVGLSGVGSWVQIKDGGNMKLFVFGLCFDVFTACCDRLAFPSLAKIYSETVSCEADKCGFCRDSGRHVDPTGRFVGCVPDSGVCLCYSPCRGTDAVVSVRSWLPYLELEDGANTHSLFVRRYDGRKGLPATISDYLGARNSEGEEIPLRTEPWQLLKIEPTLSAMIIMACPLLKKIVLEHM</sequence>